<evidence type="ECO:0000313" key="9">
    <source>
        <dbReference type="EMBL" id="MEB3103679.1"/>
    </source>
</evidence>
<organism evidence="9 10">
    <name type="scientific">Ferviditalea candida</name>
    <dbReference type="NCBI Taxonomy" id="3108399"/>
    <lineage>
        <taxon>Bacteria</taxon>
        <taxon>Bacillati</taxon>
        <taxon>Bacillota</taxon>
        <taxon>Bacilli</taxon>
        <taxon>Bacillales</taxon>
        <taxon>Paenibacillaceae</taxon>
        <taxon>Ferviditalea</taxon>
    </lineage>
</organism>
<dbReference type="Proteomes" id="UP001310386">
    <property type="component" value="Unassembled WGS sequence"/>
</dbReference>
<keyword evidence="4" id="KW-0067">ATP-binding</keyword>
<dbReference type="EC" id="6.3.1.-" evidence="9"/>
<feature type="domain" description="GS beta-grasp" evidence="7">
    <location>
        <begin position="19"/>
        <end position="110"/>
    </location>
</feature>
<dbReference type="InterPro" id="IPR008146">
    <property type="entry name" value="Gln_synth_cat_dom"/>
</dbReference>
<dbReference type="RefSeq" id="WP_371755807.1">
    <property type="nucleotide sequence ID" value="NZ_JAYJLD010000045.1"/>
</dbReference>
<dbReference type="PROSITE" id="PS51987">
    <property type="entry name" value="GS_CATALYTIC"/>
    <property type="match status" value="1"/>
</dbReference>
<dbReference type="PANTHER" id="PTHR43785:SF12">
    <property type="entry name" value="TYPE-1 GLUTAMINE SYNTHETASE 2"/>
    <property type="match status" value="1"/>
</dbReference>
<evidence type="ECO:0000313" key="10">
    <source>
        <dbReference type="Proteomes" id="UP001310386"/>
    </source>
</evidence>
<evidence type="ECO:0000259" key="7">
    <source>
        <dbReference type="PROSITE" id="PS51986"/>
    </source>
</evidence>
<keyword evidence="3" id="KW-0547">Nucleotide-binding</keyword>
<evidence type="ECO:0000256" key="4">
    <source>
        <dbReference type="ARBA" id="ARBA00022840"/>
    </source>
</evidence>
<comment type="caution">
    <text evidence="9">The sequence shown here is derived from an EMBL/GenBank/DDBJ whole genome shotgun (WGS) entry which is preliminary data.</text>
</comment>
<dbReference type="PANTHER" id="PTHR43785">
    <property type="entry name" value="GAMMA-GLUTAMYLPUTRESCINE SYNTHETASE"/>
    <property type="match status" value="1"/>
</dbReference>
<feature type="domain" description="GS catalytic" evidence="8">
    <location>
        <begin position="117"/>
        <end position="451"/>
    </location>
</feature>
<dbReference type="GO" id="GO:0016874">
    <property type="term" value="F:ligase activity"/>
    <property type="evidence" value="ECO:0007669"/>
    <property type="project" value="UniProtKB-KW"/>
</dbReference>
<dbReference type="Gene3D" id="3.10.20.70">
    <property type="entry name" value="Glutamine synthetase, N-terminal domain"/>
    <property type="match status" value="1"/>
</dbReference>
<protein>
    <submittedName>
        <fullName evidence="9">Glutamine synthetase family protein</fullName>
        <ecNumber evidence="9">6.3.1.-</ecNumber>
    </submittedName>
</protein>
<dbReference type="PROSITE" id="PS51986">
    <property type="entry name" value="GS_BETA_GRASP"/>
    <property type="match status" value="1"/>
</dbReference>
<dbReference type="InterPro" id="IPR014746">
    <property type="entry name" value="Gln_synth/guanido_kin_cat_dom"/>
</dbReference>
<comment type="similarity">
    <text evidence="1 5 6">Belongs to the glutamine synthetase family.</text>
</comment>
<evidence type="ECO:0000256" key="2">
    <source>
        <dbReference type="ARBA" id="ARBA00022598"/>
    </source>
</evidence>
<keyword evidence="10" id="KW-1185">Reference proteome</keyword>
<dbReference type="Pfam" id="PF00120">
    <property type="entry name" value="Gln-synt_C"/>
    <property type="match status" value="1"/>
</dbReference>
<accession>A0ABU5ZMJ5</accession>
<dbReference type="SUPFAM" id="SSF55931">
    <property type="entry name" value="Glutamine synthetase/guanido kinase"/>
    <property type="match status" value="1"/>
</dbReference>
<evidence type="ECO:0000256" key="1">
    <source>
        <dbReference type="ARBA" id="ARBA00009897"/>
    </source>
</evidence>
<dbReference type="SMART" id="SM01230">
    <property type="entry name" value="Gln-synt_C"/>
    <property type="match status" value="1"/>
</dbReference>
<evidence type="ECO:0000259" key="8">
    <source>
        <dbReference type="PROSITE" id="PS51987"/>
    </source>
</evidence>
<reference evidence="9" key="1">
    <citation type="submission" date="2023-12" db="EMBL/GenBank/DDBJ databases">
        <title>Fervidustalea candida gen. nov., sp. nov., a novel member of the family Paenibacillaceae isolated from a geothermal area.</title>
        <authorList>
            <person name="Li W.-J."/>
            <person name="Jiao J.-Y."/>
            <person name="Chen Y."/>
        </authorList>
    </citation>
    <scope>NUCLEOTIDE SEQUENCE</scope>
    <source>
        <strain evidence="9">SYSU GA230002</strain>
    </source>
</reference>
<evidence type="ECO:0000256" key="6">
    <source>
        <dbReference type="RuleBase" id="RU000384"/>
    </source>
</evidence>
<dbReference type="Gene3D" id="3.30.590.10">
    <property type="entry name" value="Glutamine synthetase/guanido kinase, catalytic domain"/>
    <property type="match status" value="1"/>
</dbReference>
<evidence type="ECO:0000256" key="3">
    <source>
        <dbReference type="ARBA" id="ARBA00022741"/>
    </source>
</evidence>
<dbReference type="SUPFAM" id="SSF54368">
    <property type="entry name" value="Glutamine synthetase, N-terminal domain"/>
    <property type="match status" value="1"/>
</dbReference>
<keyword evidence="2 9" id="KW-0436">Ligase</keyword>
<dbReference type="EMBL" id="JAYJLD010000045">
    <property type="protein sequence ID" value="MEB3103679.1"/>
    <property type="molecule type" value="Genomic_DNA"/>
</dbReference>
<proteinExistence type="inferred from homology"/>
<name>A0ABU5ZMJ5_9BACL</name>
<gene>
    <name evidence="9" type="ORF">VF724_18750</name>
</gene>
<dbReference type="InterPro" id="IPR008147">
    <property type="entry name" value="Gln_synt_N"/>
</dbReference>
<dbReference type="InterPro" id="IPR036651">
    <property type="entry name" value="Gln_synt_N_sf"/>
</dbReference>
<sequence length="451" mass="50387">MLTSEKIDDKERLNVLKQQGVKFVRLQFSDLHGISRGKVFPISEMERLPEHGIAFAGAVMTVDLRHNVVAGFETGLPDIIARPDLSTLVQLPWEPEAAWCIANLEKPVSGMPFDVDSRNALKQVIKRYEKIGLSPVVGPELEFYLCKQDGESPEGLKRYLDNDSHVYTTGSFTDPQGILEYLLENAAQLGLKAYAANHEYGRSQFEINLKHSLAMDSADRAFLFKTMIKELSARKGLLATFMGKPWNDDEGSGMHLHISLARKDGSNAFCDPQKPGVLTDLGLHFVAGVLSRSVALTPLLNPTVNSYRRINAKALAPTRVNWGYDNRFTLVRIPNETGAATRVEIRSMDGTANPYLAYAGLLLAGLEGIEKKMQPPKAIEGFLYGLPEEEQGTPLPTSLQEALAALEQDEELRNDLGSEITDTFIVIKKYELDRYNQWVSDWELREYAHHL</sequence>
<evidence type="ECO:0000256" key="5">
    <source>
        <dbReference type="PROSITE-ProRule" id="PRU01330"/>
    </source>
</evidence>